<evidence type="ECO:0000313" key="2">
    <source>
        <dbReference type="Proteomes" id="UP001497516"/>
    </source>
</evidence>
<reference evidence="1 2" key="1">
    <citation type="submission" date="2024-04" db="EMBL/GenBank/DDBJ databases">
        <authorList>
            <person name="Fracassetti M."/>
        </authorList>
    </citation>
    <scope>NUCLEOTIDE SEQUENCE [LARGE SCALE GENOMIC DNA]</scope>
</reference>
<name>A0AAV2FUX5_9ROSI</name>
<dbReference type="Proteomes" id="UP001497516">
    <property type="component" value="Chromosome 7"/>
</dbReference>
<dbReference type="EMBL" id="OZ034820">
    <property type="protein sequence ID" value="CAL1402179.1"/>
    <property type="molecule type" value="Genomic_DNA"/>
</dbReference>
<gene>
    <name evidence="1" type="ORF">LTRI10_LOCUS42199</name>
</gene>
<keyword evidence="2" id="KW-1185">Reference proteome</keyword>
<dbReference type="AlphaFoldDB" id="A0AAV2FUX5"/>
<organism evidence="1 2">
    <name type="scientific">Linum trigynum</name>
    <dbReference type="NCBI Taxonomy" id="586398"/>
    <lineage>
        <taxon>Eukaryota</taxon>
        <taxon>Viridiplantae</taxon>
        <taxon>Streptophyta</taxon>
        <taxon>Embryophyta</taxon>
        <taxon>Tracheophyta</taxon>
        <taxon>Spermatophyta</taxon>
        <taxon>Magnoliopsida</taxon>
        <taxon>eudicotyledons</taxon>
        <taxon>Gunneridae</taxon>
        <taxon>Pentapetalae</taxon>
        <taxon>rosids</taxon>
        <taxon>fabids</taxon>
        <taxon>Malpighiales</taxon>
        <taxon>Linaceae</taxon>
        <taxon>Linum</taxon>
    </lineage>
</organism>
<evidence type="ECO:0000313" key="1">
    <source>
        <dbReference type="EMBL" id="CAL1402179.1"/>
    </source>
</evidence>
<sequence length="239" mass="27698">MAHDIAIFSYGHYYAKAAPLKKDFATYFPNFYQARDIENFTPFEARIFGPPSFKLAFTQKPFQEDTSLEDYNWYVEEWARWLVARDMLFAPEASTALSLEVYNPHFAARQFGLVQQWPIPLAFSKNYLRLYTRLAALSERSIANVKSCQDYLLPNAFKHFNAIEGAVTSSFQLAWKDKEVQYFNDPTANVISRITQCEVDDADDNEHDEEFIVPPPHDSAKRRASALCPPTMLLRRKEK</sequence>
<proteinExistence type="predicted"/>
<protein>
    <submittedName>
        <fullName evidence="1">Uncharacterized protein</fullName>
    </submittedName>
</protein>
<accession>A0AAV2FUX5</accession>